<organism evidence="17 18">
    <name type="scientific">Sulfitobacter sabulilitoris</name>
    <dbReference type="NCBI Taxonomy" id="2562655"/>
    <lineage>
        <taxon>Bacteria</taxon>
        <taxon>Pseudomonadati</taxon>
        <taxon>Pseudomonadota</taxon>
        <taxon>Alphaproteobacteria</taxon>
        <taxon>Rhodobacterales</taxon>
        <taxon>Roseobacteraceae</taxon>
        <taxon>Sulfitobacter</taxon>
    </lineage>
</organism>
<keyword evidence="11" id="KW-1278">Translocase</keyword>
<dbReference type="GO" id="GO:0005886">
    <property type="term" value="C:plasma membrane"/>
    <property type="evidence" value="ECO:0007669"/>
    <property type="project" value="UniProtKB-SubCell"/>
</dbReference>
<dbReference type="SUPFAM" id="SSF81665">
    <property type="entry name" value="Calcium ATPase, transmembrane domain M"/>
    <property type="match status" value="1"/>
</dbReference>
<comment type="similarity">
    <text evidence="2 15">Belongs to the cation transport ATPase (P-type) (TC 3.A.3) family. Type IB subfamily.</text>
</comment>
<evidence type="ECO:0000256" key="14">
    <source>
        <dbReference type="ARBA" id="ARBA00023136"/>
    </source>
</evidence>
<evidence type="ECO:0000256" key="7">
    <source>
        <dbReference type="ARBA" id="ARBA00022723"/>
    </source>
</evidence>
<dbReference type="Pfam" id="PF00403">
    <property type="entry name" value="HMA"/>
    <property type="match status" value="1"/>
</dbReference>
<evidence type="ECO:0000256" key="11">
    <source>
        <dbReference type="ARBA" id="ARBA00022967"/>
    </source>
</evidence>
<dbReference type="InterPro" id="IPR036163">
    <property type="entry name" value="HMA_dom_sf"/>
</dbReference>
<dbReference type="NCBIfam" id="TIGR01511">
    <property type="entry name" value="ATPase-IB1_Cu"/>
    <property type="match status" value="1"/>
</dbReference>
<dbReference type="Pfam" id="PF00702">
    <property type="entry name" value="Hydrolase"/>
    <property type="match status" value="1"/>
</dbReference>
<evidence type="ECO:0000256" key="6">
    <source>
        <dbReference type="ARBA" id="ARBA00022692"/>
    </source>
</evidence>
<feature type="transmembrane region" description="Helical" evidence="15">
    <location>
        <begin position="388"/>
        <end position="413"/>
    </location>
</feature>
<feature type="transmembrane region" description="Helical" evidence="15">
    <location>
        <begin position="363"/>
        <end position="382"/>
    </location>
</feature>
<dbReference type="Gene3D" id="3.30.70.100">
    <property type="match status" value="1"/>
</dbReference>
<dbReference type="PRINTS" id="PR00119">
    <property type="entry name" value="CATATPASE"/>
</dbReference>
<gene>
    <name evidence="17" type="primary">cadA</name>
    <name evidence="17" type="ORF">FDT80_13585</name>
</gene>
<dbReference type="PROSITE" id="PS01047">
    <property type="entry name" value="HMA_1"/>
    <property type="match status" value="1"/>
</dbReference>
<feature type="transmembrane region" description="Helical" evidence="15">
    <location>
        <begin position="679"/>
        <end position="699"/>
    </location>
</feature>
<keyword evidence="14 15" id="KW-0472">Membrane</keyword>
<dbReference type="NCBIfam" id="TIGR01494">
    <property type="entry name" value="ATPase_P-type"/>
    <property type="match status" value="2"/>
</dbReference>
<dbReference type="Pfam" id="PF00122">
    <property type="entry name" value="E1-E2_ATPase"/>
    <property type="match status" value="1"/>
</dbReference>
<dbReference type="PANTHER" id="PTHR43520">
    <property type="entry name" value="ATP7, ISOFORM B"/>
    <property type="match status" value="1"/>
</dbReference>
<evidence type="ECO:0000256" key="2">
    <source>
        <dbReference type="ARBA" id="ARBA00006024"/>
    </source>
</evidence>
<comment type="caution">
    <text evidence="17">The sequence shown here is derived from an EMBL/GenBank/DDBJ whole genome shotgun (WGS) entry which is preliminary data.</text>
</comment>
<dbReference type="NCBIfam" id="TIGR01525">
    <property type="entry name" value="ATPase-IB_hvy"/>
    <property type="match status" value="1"/>
</dbReference>
<feature type="transmembrane region" description="Helical" evidence="15">
    <location>
        <begin position="115"/>
        <end position="140"/>
    </location>
</feature>
<evidence type="ECO:0000256" key="13">
    <source>
        <dbReference type="ARBA" id="ARBA00023065"/>
    </source>
</evidence>
<evidence type="ECO:0000256" key="5">
    <source>
        <dbReference type="ARBA" id="ARBA00022553"/>
    </source>
</evidence>
<dbReference type="RefSeq" id="WP_138662847.1">
    <property type="nucleotide sequence ID" value="NZ_VANS01000003.1"/>
</dbReference>
<dbReference type="Proteomes" id="UP000309550">
    <property type="component" value="Unassembled WGS sequence"/>
</dbReference>
<dbReference type="InterPro" id="IPR018303">
    <property type="entry name" value="ATPase_P-typ_P_site"/>
</dbReference>
<dbReference type="PROSITE" id="PS00154">
    <property type="entry name" value="ATPASE_E1_E2"/>
    <property type="match status" value="1"/>
</dbReference>
<keyword evidence="12 15" id="KW-1133">Transmembrane helix</keyword>
<evidence type="ECO:0000256" key="4">
    <source>
        <dbReference type="ARBA" id="ARBA00022475"/>
    </source>
</evidence>
<dbReference type="SUPFAM" id="SSF81653">
    <property type="entry name" value="Calcium ATPase, transduction domain A"/>
    <property type="match status" value="1"/>
</dbReference>
<evidence type="ECO:0000256" key="9">
    <source>
        <dbReference type="ARBA" id="ARBA00022840"/>
    </source>
</evidence>
<dbReference type="GO" id="GO:0043682">
    <property type="term" value="F:P-type divalent copper transporter activity"/>
    <property type="evidence" value="ECO:0007669"/>
    <property type="project" value="TreeGrafter"/>
</dbReference>
<dbReference type="InterPro" id="IPR023299">
    <property type="entry name" value="ATPase_P-typ_cyto_dom_N"/>
</dbReference>
<feature type="domain" description="HMA" evidence="16">
    <location>
        <begin position="32"/>
        <end position="97"/>
    </location>
</feature>
<accession>A0A5S3PII4</accession>
<dbReference type="GO" id="GO:0055070">
    <property type="term" value="P:copper ion homeostasis"/>
    <property type="evidence" value="ECO:0007669"/>
    <property type="project" value="TreeGrafter"/>
</dbReference>
<dbReference type="InterPro" id="IPR008250">
    <property type="entry name" value="ATPase_P-typ_transduc_dom_A_sf"/>
</dbReference>
<dbReference type="InterPro" id="IPR023214">
    <property type="entry name" value="HAD_sf"/>
</dbReference>
<feature type="transmembrane region" description="Helical" evidence="15">
    <location>
        <begin position="705"/>
        <end position="723"/>
    </location>
</feature>
<dbReference type="PROSITE" id="PS01229">
    <property type="entry name" value="COF_2"/>
    <property type="match status" value="1"/>
</dbReference>
<dbReference type="GO" id="GO:0005507">
    <property type="term" value="F:copper ion binding"/>
    <property type="evidence" value="ECO:0007669"/>
    <property type="project" value="TreeGrafter"/>
</dbReference>
<protein>
    <submittedName>
        <fullName evidence="17">Cadmium-translocating P-type ATPase</fullName>
        <ecNumber evidence="17">3.6.3.3</ecNumber>
    </submittedName>
</protein>
<reference evidence="17 18" key="1">
    <citation type="submission" date="2019-05" db="EMBL/GenBank/DDBJ databases">
        <title>Sulfitobacter sabulilitoris sp. nov., isolated from a marine sand.</title>
        <authorList>
            <person name="Yoon J.-H."/>
        </authorList>
    </citation>
    <scope>NUCLEOTIDE SEQUENCE [LARGE SCALE GENOMIC DNA]</scope>
    <source>
        <strain evidence="17 18">HSMS-29</strain>
    </source>
</reference>
<dbReference type="Gene3D" id="3.40.1110.10">
    <property type="entry name" value="Calcium-transporting ATPase, cytoplasmic domain N"/>
    <property type="match status" value="1"/>
</dbReference>
<evidence type="ECO:0000313" key="18">
    <source>
        <dbReference type="Proteomes" id="UP000309550"/>
    </source>
</evidence>
<evidence type="ECO:0000256" key="10">
    <source>
        <dbReference type="ARBA" id="ARBA00022842"/>
    </source>
</evidence>
<keyword evidence="18" id="KW-1185">Reference proteome</keyword>
<dbReference type="EMBL" id="VANS01000003">
    <property type="protein sequence ID" value="TMM51775.1"/>
    <property type="molecule type" value="Genomic_DNA"/>
</dbReference>
<keyword evidence="4 15" id="KW-1003">Cell membrane</keyword>
<evidence type="ECO:0000256" key="12">
    <source>
        <dbReference type="ARBA" id="ARBA00022989"/>
    </source>
</evidence>
<evidence type="ECO:0000256" key="15">
    <source>
        <dbReference type="RuleBase" id="RU362081"/>
    </source>
</evidence>
<evidence type="ECO:0000313" key="17">
    <source>
        <dbReference type="EMBL" id="TMM51775.1"/>
    </source>
</evidence>
<dbReference type="InterPro" id="IPR017969">
    <property type="entry name" value="Heavy-metal-associated_CS"/>
</dbReference>
<dbReference type="AlphaFoldDB" id="A0A5S3PII4"/>
<dbReference type="PROSITE" id="PS50846">
    <property type="entry name" value="HMA_2"/>
    <property type="match status" value="1"/>
</dbReference>
<dbReference type="SUPFAM" id="SSF55008">
    <property type="entry name" value="HMA, heavy metal-associated domain"/>
    <property type="match status" value="1"/>
</dbReference>
<dbReference type="InterPro" id="IPR059000">
    <property type="entry name" value="ATPase_P-type_domA"/>
</dbReference>
<dbReference type="SUPFAM" id="SSF56784">
    <property type="entry name" value="HAD-like"/>
    <property type="match status" value="1"/>
</dbReference>
<keyword evidence="7 15" id="KW-0479">Metal-binding</keyword>
<dbReference type="NCBIfam" id="TIGR01512">
    <property type="entry name" value="ATPase-IB2_Cd"/>
    <property type="match status" value="1"/>
</dbReference>
<keyword evidence="8 15" id="KW-0547">Nucleotide-binding</keyword>
<feature type="transmembrane region" description="Helical" evidence="15">
    <location>
        <begin position="146"/>
        <end position="168"/>
    </location>
</feature>
<dbReference type="CDD" id="cd00371">
    <property type="entry name" value="HMA"/>
    <property type="match status" value="1"/>
</dbReference>
<keyword evidence="3" id="KW-0813">Transport</keyword>
<dbReference type="EC" id="3.6.3.3" evidence="17"/>
<evidence type="ECO:0000259" key="16">
    <source>
        <dbReference type="PROSITE" id="PS50846"/>
    </source>
</evidence>
<dbReference type="InterPro" id="IPR006121">
    <property type="entry name" value="HMA_dom"/>
</dbReference>
<keyword evidence="9 15" id="KW-0067">ATP-binding</keyword>
<keyword evidence="6 15" id="KW-0812">Transmembrane</keyword>
<evidence type="ECO:0000256" key="1">
    <source>
        <dbReference type="ARBA" id="ARBA00004651"/>
    </source>
</evidence>
<dbReference type="Gene3D" id="3.40.50.1000">
    <property type="entry name" value="HAD superfamily/HAD-like"/>
    <property type="match status" value="1"/>
</dbReference>
<dbReference type="GO" id="GO:0005524">
    <property type="term" value="F:ATP binding"/>
    <property type="evidence" value="ECO:0007669"/>
    <property type="project" value="UniProtKB-UniRule"/>
</dbReference>
<dbReference type="FunFam" id="2.70.150.10:FF:000002">
    <property type="entry name" value="Copper-transporting ATPase 1, putative"/>
    <property type="match status" value="1"/>
</dbReference>
<dbReference type="OrthoDB" id="9807843at2"/>
<dbReference type="InterPro" id="IPR036412">
    <property type="entry name" value="HAD-like_sf"/>
</dbReference>
<proteinExistence type="inferred from homology"/>
<dbReference type="InterPro" id="IPR027256">
    <property type="entry name" value="P-typ_ATPase_IB"/>
</dbReference>
<dbReference type="PANTHER" id="PTHR43520:SF5">
    <property type="entry name" value="CATION-TRANSPORTING P-TYPE ATPASE-RELATED"/>
    <property type="match status" value="1"/>
</dbReference>
<keyword evidence="10" id="KW-0460">Magnesium</keyword>
<keyword evidence="13" id="KW-0406">Ion transport</keyword>
<dbReference type="InterPro" id="IPR023298">
    <property type="entry name" value="ATPase_P-typ_TM_dom_sf"/>
</dbReference>
<evidence type="ECO:0000256" key="3">
    <source>
        <dbReference type="ARBA" id="ARBA00022448"/>
    </source>
</evidence>
<sequence length="733" mass="75294">MTLAEYPAPAACPGCLALPAPRVDGAAVMTDHHVDLFLPMIHCAACIATVERSLSAHEDVAAARVNLGQKRVRIDLVRDLPPEELIDHLADVGIVAEVLDSDTLNAARDDAGRALLMRTAVAGFAMMNVMLLSVAIWSGAQDATRALFHWISALIALPTVAFAAQPFFLNAYAALRAGRLNMDVPISLAIALATAMSLSETMAGGAHAYFDAALSLTFFLLAGRYLDHRSRAAARSAAAHLSALEVPRVTRLTSAGQQTVPLREVTVGDLVLVRPGARVPVDGTVTEGRSDVDRSLLTGESLPVARGPGDGLSAGEVNLSGALTLRATAVGEATTLRRMATMIDAAESASNRYTALADRAARIYAPAVHVLAAAAFAGWLLASGDARLSLNIAIAVLIITCPCALGLAVPAVSTAAAGHLFRRGVLVKDGTALERLAEVDTVVFDKTGTLTDGQLRLADLAGIAPRDLSVLAALAAASSHPVARVIAVGLDPSDVTTATITQVREHPGEGIEARWNGSTVRLGSARWTGAAPRDLPGTYLRIADRAAVFVPLTSHLRPGARAAVAALKSAGIKVQVMSGDSAALTAGVAADLGIDTAMGDLSPQDKIARLHALAATGARVLMVGDGLNDTGALAAAWASAAPAKASDAARAASDVVLLGDSLAALPGLVGTARSARRRVIENFAIAAGYNAVAVPLALAGLATPLMAAIAMSASSIMVLLNALRIAPRRGALR</sequence>
<keyword evidence="17" id="KW-0378">Hydrolase</keyword>
<name>A0A5S3PII4_9RHOB</name>
<keyword evidence="5" id="KW-0597">Phosphoprotein</keyword>
<dbReference type="PRINTS" id="PR00943">
    <property type="entry name" value="CUATPASE"/>
</dbReference>
<dbReference type="GO" id="GO:0016887">
    <property type="term" value="F:ATP hydrolysis activity"/>
    <property type="evidence" value="ECO:0007669"/>
    <property type="project" value="InterPro"/>
</dbReference>
<comment type="subcellular location">
    <subcellularLocation>
        <location evidence="1">Cell membrane</location>
        <topology evidence="1">Multi-pass membrane protein</topology>
    </subcellularLocation>
</comment>
<dbReference type="InterPro" id="IPR001757">
    <property type="entry name" value="P_typ_ATPase"/>
</dbReference>
<evidence type="ECO:0000256" key="8">
    <source>
        <dbReference type="ARBA" id="ARBA00022741"/>
    </source>
</evidence>
<dbReference type="Gene3D" id="2.70.150.10">
    <property type="entry name" value="Calcium-transporting ATPase, cytoplasmic transduction domain A"/>
    <property type="match status" value="1"/>
</dbReference>